<keyword evidence="2" id="KW-1185">Reference proteome</keyword>
<proteinExistence type="predicted"/>
<evidence type="ECO:0000313" key="1">
    <source>
        <dbReference type="EMBL" id="KFD52686.1"/>
    </source>
</evidence>
<evidence type="ECO:0000313" key="2">
    <source>
        <dbReference type="Proteomes" id="UP000030764"/>
    </source>
</evidence>
<gene>
    <name evidence="1" type="ORF">M513_06533</name>
</gene>
<dbReference type="EMBL" id="KL363225">
    <property type="protein sequence ID" value="KFD52686.1"/>
    <property type="molecule type" value="Genomic_DNA"/>
</dbReference>
<organism evidence="1 2">
    <name type="scientific">Trichuris suis</name>
    <name type="common">pig whipworm</name>
    <dbReference type="NCBI Taxonomy" id="68888"/>
    <lineage>
        <taxon>Eukaryota</taxon>
        <taxon>Metazoa</taxon>
        <taxon>Ecdysozoa</taxon>
        <taxon>Nematoda</taxon>
        <taxon>Enoplea</taxon>
        <taxon>Dorylaimia</taxon>
        <taxon>Trichinellida</taxon>
        <taxon>Trichuridae</taxon>
        <taxon>Trichuris</taxon>
    </lineage>
</organism>
<reference evidence="1 2" key="1">
    <citation type="journal article" date="2014" name="Nat. Genet.">
        <title>Genome and transcriptome of the porcine whipworm Trichuris suis.</title>
        <authorList>
            <person name="Jex A.R."/>
            <person name="Nejsum P."/>
            <person name="Schwarz E.M."/>
            <person name="Hu L."/>
            <person name="Young N.D."/>
            <person name="Hall R.S."/>
            <person name="Korhonen P.K."/>
            <person name="Liao S."/>
            <person name="Thamsborg S."/>
            <person name="Xia J."/>
            <person name="Xu P."/>
            <person name="Wang S."/>
            <person name="Scheerlinck J.P."/>
            <person name="Hofmann A."/>
            <person name="Sternberg P.W."/>
            <person name="Wang J."/>
            <person name="Gasser R.B."/>
        </authorList>
    </citation>
    <scope>NUCLEOTIDE SEQUENCE [LARGE SCALE GENOMIC DNA]</scope>
    <source>
        <strain evidence="1">DCEP-RM93M</strain>
    </source>
</reference>
<name>A0A085M640_9BILA</name>
<protein>
    <submittedName>
        <fullName evidence="1">Uncharacterized protein</fullName>
    </submittedName>
</protein>
<dbReference type="AlphaFoldDB" id="A0A085M640"/>
<sequence length="85" mass="9270">MFVLSAAPAAGQSYAEWIANPRGIGKDCQFLCPDENCGKSYLDSLIRGVLVTSTPDEQVRIAALQQSNPSLALQSYRHCWGPRNS</sequence>
<accession>A0A085M640</accession>
<dbReference type="Proteomes" id="UP000030764">
    <property type="component" value="Unassembled WGS sequence"/>
</dbReference>